<dbReference type="PRINTS" id="PR00463">
    <property type="entry name" value="EP450I"/>
</dbReference>
<comment type="cofactor">
    <cofactor evidence="1 10">
        <name>heme</name>
        <dbReference type="ChEBI" id="CHEBI:30413"/>
    </cofactor>
</comment>
<dbReference type="Proteomes" id="UP001359559">
    <property type="component" value="Unassembled WGS sequence"/>
</dbReference>
<evidence type="ECO:0000256" key="2">
    <source>
        <dbReference type="ARBA" id="ARBA00004370"/>
    </source>
</evidence>
<reference evidence="13 14" key="1">
    <citation type="submission" date="2024-01" db="EMBL/GenBank/DDBJ databases">
        <title>The genomes of 5 underutilized Papilionoideae crops provide insights into root nodulation and disease resistance.</title>
        <authorList>
            <person name="Yuan L."/>
        </authorList>
    </citation>
    <scope>NUCLEOTIDE SEQUENCE [LARGE SCALE GENOMIC DNA]</scope>
    <source>
        <strain evidence="13">LY-2023</strain>
        <tissue evidence="13">Leaf</tissue>
    </source>
</reference>
<gene>
    <name evidence="13" type="ORF">RJT34_27015</name>
</gene>
<keyword evidence="8 11" id="KW-0503">Monooxygenase</keyword>
<evidence type="ECO:0000256" key="6">
    <source>
        <dbReference type="ARBA" id="ARBA00023002"/>
    </source>
</evidence>
<dbReference type="GO" id="GO:0016705">
    <property type="term" value="F:oxidoreductase activity, acting on paired donors, with incorporation or reduction of molecular oxygen"/>
    <property type="evidence" value="ECO:0007669"/>
    <property type="project" value="InterPro"/>
</dbReference>
<keyword evidence="7 10" id="KW-0408">Iron</keyword>
<feature type="binding site" description="axial binding residue" evidence="10">
    <location>
        <position position="466"/>
    </location>
    <ligand>
        <name>heme</name>
        <dbReference type="ChEBI" id="CHEBI:30413"/>
    </ligand>
    <ligandPart>
        <name>Fe</name>
        <dbReference type="ChEBI" id="CHEBI:18248"/>
    </ligandPart>
</feature>
<keyword evidence="4 10" id="KW-0349">Heme</keyword>
<dbReference type="GO" id="GO:0005506">
    <property type="term" value="F:iron ion binding"/>
    <property type="evidence" value="ECO:0007669"/>
    <property type="project" value="InterPro"/>
</dbReference>
<evidence type="ECO:0000256" key="7">
    <source>
        <dbReference type="ARBA" id="ARBA00023004"/>
    </source>
</evidence>
<dbReference type="PRINTS" id="PR00385">
    <property type="entry name" value="P450"/>
</dbReference>
<dbReference type="InterPro" id="IPR036396">
    <property type="entry name" value="Cyt_P450_sf"/>
</dbReference>
<evidence type="ECO:0000256" key="10">
    <source>
        <dbReference type="PIRSR" id="PIRSR602401-1"/>
    </source>
</evidence>
<keyword evidence="12" id="KW-0812">Transmembrane</keyword>
<dbReference type="Gene3D" id="1.10.630.10">
    <property type="entry name" value="Cytochrome P450"/>
    <property type="match status" value="1"/>
</dbReference>
<dbReference type="InterPro" id="IPR002401">
    <property type="entry name" value="Cyt_P450_E_grp-I"/>
</dbReference>
<keyword evidence="14" id="KW-1185">Reference proteome</keyword>
<dbReference type="EMBL" id="JAYKXN010000007">
    <property type="protein sequence ID" value="KAK7271266.1"/>
    <property type="molecule type" value="Genomic_DNA"/>
</dbReference>
<comment type="subcellular location">
    <subcellularLocation>
        <location evidence="2">Membrane</location>
    </subcellularLocation>
</comment>
<evidence type="ECO:0008006" key="15">
    <source>
        <dbReference type="Google" id="ProtNLM"/>
    </source>
</evidence>
<proteinExistence type="inferred from homology"/>
<comment type="caution">
    <text evidence="13">The sequence shown here is derived from an EMBL/GenBank/DDBJ whole genome shotgun (WGS) entry which is preliminary data.</text>
</comment>
<evidence type="ECO:0000313" key="13">
    <source>
        <dbReference type="EMBL" id="KAK7271266.1"/>
    </source>
</evidence>
<keyword evidence="6 11" id="KW-0560">Oxidoreductase</keyword>
<dbReference type="PROSITE" id="PS00086">
    <property type="entry name" value="CYTOCHROME_P450"/>
    <property type="match status" value="1"/>
</dbReference>
<evidence type="ECO:0000256" key="11">
    <source>
        <dbReference type="RuleBase" id="RU000461"/>
    </source>
</evidence>
<dbReference type="InterPro" id="IPR001128">
    <property type="entry name" value="Cyt_P450"/>
</dbReference>
<evidence type="ECO:0000256" key="8">
    <source>
        <dbReference type="ARBA" id="ARBA00023033"/>
    </source>
</evidence>
<keyword evidence="12" id="KW-1133">Transmembrane helix</keyword>
<accession>A0AAN9F9J5</accession>
<protein>
    <recommendedName>
        <fullName evidence="15">Cytochrome P450</fullName>
    </recommendedName>
</protein>
<dbReference type="PANTHER" id="PTHR47943:SF9">
    <property type="entry name" value="CYTOCHROME P450"/>
    <property type="match status" value="1"/>
</dbReference>
<evidence type="ECO:0000256" key="12">
    <source>
        <dbReference type="SAM" id="Phobius"/>
    </source>
</evidence>
<evidence type="ECO:0000256" key="9">
    <source>
        <dbReference type="ARBA" id="ARBA00023136"/>
    </source>
</evidence>
<dbReference type="InterPro" id="IPR017972">
    <property type="entry name" value="Cyt_P450_CS"/>
</dbReference>
<dbReference type="CDD" id="cd11072">
    <property type="entry name" value="CYP71-like"/>
    <property type="match status" value="1"/>
</dbReference>
<evidence type="ECO:0000256" key="5">
    <source>
        <dbReference type="ARBA" id="ARBA00022723"/>
    </source>
</evidence>
<dbReference type="PANTHER" id="PTHR47943">
    <property type="entry name" value="CYTOCHROME P450 93A3-LIKE"/>
    <property type="match status" value="1"/>
</dbReference>
<dbReference type="GO" id="GO:0016020">
    <property type="term" value="C:membrane"/>
    <property type="evidence" value="ECO:0007669"/>
    <property type="project" value="UniProtKB-SubCell"/>
</dbReference>
<sequence>MHTHRRFLSLANNIHKMLLETLAIPIILLVIFIFIIYTFFLQSNQSHGRNPPGPKAIPIIGNLHMLGKRPHRNLQSLAKKYGPIMSLKLGQVRTVVVSSPETAELFLKTHDTVFASRPKLQASESLSHGSKGFAFSEYGTYWRNVRKVCTLHLLSASKVEMFGPLRKEELKLLVKLLEDASASREIVDLRDLLGELMENIVYKMILGRSKDDRFNIKRLVHEVMTLVGAFNLVDYMPWLGAFDLQGLTRRLNKTSKDFDELLEQLIKDHEQYPSDHNEPNGQRNKDFVDILLSLMHHPIDLQDEEKVIDKTNIKAIILDMIAAAFDTSSITVEWAMSELLRHPNMMKRLQEELTNVVGMKRQVVETDLENLPYLNMVVKETLRLYPVAPLILPRECREDVTIDGYYIKKKTRVIVNAWAIGRDSRVWPNAEMFDPERFGNANTNSNVDIRGNDFRVIPFGSGRRGCPGIHLGLTTVKIVLAQLVHCFNWTLPLGMSIDDLDMDEKFGLTIPRNKHLLAMPTYRLVC</sequence>
<comment type="similarity">
    <text evidence="3 11">Belongs to the cytochrome P450 family.</text>
</comment>
<evidence type="ECO:0000256" key="1">
    <source>
        <dbReference type="ARBA" id="ARBA00001971"/>
    </source>
</evidence>
<feature type="transmembrane region" description="Helical" evidence="12">
    <location>
        <begin position="21"/>
        <end position="40"/>
    </location>
</feature>
<dbReference type="AlphaFoldDB" id="A0AAN9F9J5"/>
<dbReference type="SUPFAM" id="SSF48264">
    <property type="entry name" value="Cytochrome P450"/>
    <property type="match status" value="1"/>
</dbReference>
<dbReference type="GO" id="GO:0004497">
    <property type="term" value="F:monooxygenase activity"/>
    <property type="evidence" value="ECO:0007669"/>
    <property type="project" value="UniProtKB-KW"/>
</dbReference>
<organism evidence="13 14">
    <name type="scientific">Clitoria ternatea</name>
    <name type="common">Butterfly pea</name>
    <dbReference type="NCBI Taxonomy" id="43366"/>
    <lineage>
        <taxon>Eukaryota</taxon>
        <taxon>Viridiplantae</taxon>
        <taxon>Streptophyta</taxon>
        <taxon>Embryophyta</taxon>
        <taxon>Tracheophyta</taxon>
        <taxon>Spermatophyta</taxon>
        <taxon>Magnoliopsida</taxon>
        <taxon>eudicotyledons</taxon>
        <taxon>Gunneridae</taxon>
        <taxon>Pentapetalae</taxon>
        <taxon>rosids</taxon>
        <taxon>fabids</taxon>
        <taxon>Fabales</taxon>
        <taxon>Fabaceae</taxon>
        <taxon>Papilionoideae</taxon>
        <taxon>50 kb inversion clade</taxon>
        <taxon>NPAAA clade</taxon>
        <taxon>indigoferoid/millettioid clade</taxon>
        <taxon>Phaseoleae</taxon>
        <taxon>Clitoria</taxon>
    </lineage>
</organism>
<dbReference type="FunFam" id="1.10.630.10:FF:000011">
    <property type="entry name" value="Cytochrome P450 83B1"/>
    <property type="match status" value="1"/>
</dbReference>
<evidence type="ECO:0000256" key="4">
    <source>
        <dbReference type="ARBA" id="ARBA00022617"/>
    </source>
</evidence>
<evidence type="ECO:0000256" key="3">
    <source>
        <dbReference type="ARBA" id="ARBA00010617"/>
    </source>
</evidence>
<evidence type="ECO:0000313" key="14">
    <source>
        <dbReference type="Proteomes" id="UP001359559"/>
    </source>
</evidence>
<dbReference type="GO" id="GO:0020037">
    <property type="term" value="F:heme binding"/>
    <property type="evidence" value="ECO:0007669"/>
    <property type="project" value="InterPro"/>
</dbReference>
<name>A0AAN9F9J5_CLITE</name>
<keyword evidence="9 12" id="KW-0472">Membrane</keyword>
<keyword evidence="5 10" id="KW-0479">Metal-binding</keyword>
<dbReference type="Pfam" id="PF00067">
    <property type="entry name" value="p450"/>
    <property type="match status" value="1"/>
</dbReference>